<accession>A0A1G1VPJ9</accession>
<evidence type="ECO:0000259" key="4">
    <source>
        <dbReference type="PROSITE" id="PS50987"/>
    </source>
</evidence>
<keyword evidence="3" id="KW-0804">Transcription</keyword>
<dbReference type="CDD" id="cd00090">
    <property type="entry name" value="HTH_ARSR"/>
    <property type="match status" value="1"/>
</dbReference>
<dbReference type="InterPro" id="IPR036390">
    <property type="entry name" value="WH_DNA-bd_sf"/>
</dbReference>
<evidence type="ECO:0000256" key="1">
    <source>
        <dbReference type="ARBA" id="ARBA00023015"/>
    </source>
</evidence>
<dbReference type="NCBIfam" id="NF033788">
    <property type="entry name" value="HTH_metalloreg"/>
    <property type="match status" value="1"/>
</dbReference>
<dbReference type="Pfam" id="PF01022">
    <property type="entry name" value="HTH_5"/>
    <property type="match status" value="1"/>
</dbReference>
<reference evidence="5 6" key="1">
    <citation type="journal article" date="2016" name="Nat. Commun.">
        <title>Thousands of microbial genomes shed light on interconnected biogeochemical processes in an aquifer system.</title>
        <authorList>
            <person name="Anantharaman K."/>
            <person name="Brown C.T."/>
            <person name="Hug L.A."/>
            <person name="Sharon I."/>
            <person name="Castelle C.J."/>
            <person name="Probst A.J."/>
            <person name="Thomas B.C."/>
            <person name="Singh A."/>
            <person name="Wilkins M.J."/>
            <person name="Karaoz U."/>
            <person name="Brodie E.L."/>
            <person name="Williams K.H."/>
            <person name="Hubbard S.S."/>
            <person name="Banfield J.F."/>
        </authorList>
    </citation>
    <scope>NUCLEOTIDE SEQUENCE [LARGE SCALE GENOMIC DNA]</scope>
</reference>
<organism evidence="5 6">
    <name type="scientific">Candidatus Chisholmbacteria bacterium RIFCSPHIGHO2_01_FULL_49_18</name>
    <dbReference type="NCBI Taxonomy" id="1797590"/>
    <lineage>
        <taxon>Bacteria</taxon>
        <taxon>Candidatus Chisholmiibacteriota</taxon>
    </lineage>
</organism>
<evidence type="ECO:0000256" key="3">
    <source>
        <dbReference type="ARBA" id="ARBA00023163"/>
    </source>
</evidence>
<evidence type="ECO:0000313" key="5">
    <source>
        <dbReference type="EMBL" id="OGY17329.1"/>
    </source>
</evidence>
<dbReference type="InterPro" id="IPR001845">
    <property type="entry name" value="HTH_ArsR_DNA-bd_dom"/>
</dbReference>
<dbReference type="Proteomes" id="UP000179069">
    <property type="component" value="Unassembled WGS sequence"/>
</dbReference>
<dbReference type="Gene3D" id="1.10.10.10">
    <property type="entry name" value="Winged helix-like DNA-binding domain superfamily/Winged helix DNA-binding domain"/>
    <property type="match status" value="1"/>
</dbReference>
<comment type="caution">
    <text evidence="5">The sequence shown here is derived from an EMBL/GenBank/DDBJ whole genome shotgun (WGS) entry which is preliminary data.</text>
</comment>
<protein>
    <recommendedName>
        <fullName evidence="4">HTH arsR-type domain-containing protein</fullName>
    </recommendedName>
</protein>
<evidence type="ECO:0000256" key="2">
    <source>
        <dbReference type="ARBA" id="ARBA00023125"/>
    </source>
</evidence>
<dbReference type="PANTHER" id="PTHR43132">
    <property type="entry name" value="ARSENICAL RESISTANCE OPERON REPRESSOR ARSR-RELATED"/>
    <property type="match status" value="1"/>
</dbReference>
<dbReference type="AlphaFoldDB" id="A0A1G1VPJ9"/>
<dbReference type="InterPro" id="IPR051011">
    <property type="entry name" value="Metal_resp_trans_reg"/>
</dbReference>
<feature type="domain" description="HTH arsR-type" evidence="4">
    <location>
        <begin position="1"/>
        <end position="98"/>
    </location>
</feature>
<dbReference type="GO" id="GO:0003700">
    <property type="term" value="F:DNA-binding transcription factor activity"/>
    <property type="evidence" value="ECO:0007669"/>
    <property type="project" value="InterPro"/>
</dbReference>
<dbReference type="InterPro" id="IPR011991">
    <property type="entry name" value="ArsR-like_HTH"/>
</dbReference>
<dbReference type="PANTHER" id="PTHR43132:SF2">
    <property type="entry name" value="ARSENICAL RESISTANCE OPERON REPRESSOR ARSR-RELATED"/>
    <property type="match status" value="1"/>
</dbReference>
<dbReference type="PRINTS" id="PR00778">
    <property type="entry name" value="HTHARSR"/>
</dbReference>
<dbReference type="PROSITE" id="PS50987">
    <property type="entry name" value="HTH_ARSR_2"/>
    <property type="match status" value="1"/>
</dbReference>
<proteinExistence type="predicted"/>
<dbReference type="SUPFAM" id="SSF46785">
    <property type="entry name" value="Winged helix' DNA-binding domain"/>
    <property type="match status" value="1"/>
</dbReference>
<name>A0A1G1VPJ9_9BACT</name>
<evidence type="ECO:0000313" key="6">
    <source>
        <dbReference type="Proteomes" id="UP000179069"/>
    </source>
</evidence>
<gene>
    <name evidence="5" type="ORF">A2785_00460</name>
</gene>
<dbReference type="EMBL" id="MHCI01000003">
    <property type="protein sequence ID" value="OGY17329.1"/>
    <property type="molecule type" value="Genomic_DNA"/>
</dbReference>
<keyword evidence="2" id="KW-0238">DNA-binding</keyword>
<keyword evidence="1" id="KW-0805">Transcription regulation</keyword>
<dbReference type="SMART" id="SM00418">
    <property type="entry name" value="HTH_ARSR"/>
    <property type="match status" value="1"/>
</dbReference>
<sequence>MYQDVFQLHEKLYKALANQKRVEIIHLLRDKELSVSDMQKMLGLPQANLSQHLGVLREHGLVNSRRSGKAIHYKLAHTNLMRASDLIREMLIDQNQGDATLSEELNIKMKDFVPVAIDPVCGMRVSPKTAAAVVKTEKGTFYFCALGCKRIFLSRHKPTNKS</sequence>
<dbReference type="GO" id="GO:0003677">
    <property type="term" value="F:DNA binding"/>
    <property type="evidence" value="ECO:0007669"/>
    <property type="project" value="UniProtKB-KW"/>
</dbReference>
<dbReference type="InterPro" id="IPR036388">
    <property type="entry name" value="WH-like_DNA-bd_sf"/>
</dbReference>